<evidence type="ECO:0000256" key="2">
    <source>
        <dbReference type="SAM" id="Phobius"/>
    </source>
</evidence>
<evidence type="ECO:0000313" key="3">
    <source>
        <dbReference type="EMBL" id="SVE33874.1"/>
    </source>
</evidence>
<sequence length="53" mass="6250">MLEDHQPIPGWLDDPAGSGRKKYRDHRLRRDFGFLEFLVAVIAIMWVLSRILN</sequence>
<dbReference type="AlphaFoldDB" id="A0A383CP28"/>
<name>A0A383CP28_9ZZZZ</name>
<feature type="region of interest" description="Disordered" evidence="1">
    <location>
        <begin position="1"/>
        <end position="23"/>
    </location>
</feature>
<keyword evidence="2" id="KW-0472">Membrane</keyword>
<gene>
    <name evidence="3" type="ORF">METZ01_LOCUS486728</name>
</gene>
<organism evidence="3">
    <name type="scientific">marine metagenome</name>
    <dbReference type="NCBI Taxonomy" id="408172"/>
    <lineage>
        <taxon>unclassified sequences</taxon>
        <taxon>metagenomes</taxon>
        <taxon>ecological metagenomes</taxon>
    </lineage>
</organism>
<accession>A0A383CP28</accession>
<feature type="transmembrane region" description="Helical" evidence="2">
    <location>
        <begin position="32"/>
        <end position="52"/>
    </location>
</feature>
<keyword evidence="2" id="KW-0812">Transmembrane</keyword>
<evidence type="ECO:0000256" key="1">
    <source>
        <dbReference type="SAM" id="MobiDB-lite"/>
    </source>
</evidence>
<keyword evidence="2" id="KW-1133">Transmembrane helix</keyword>
<proteinExistence type="predicted"/>
<reference evidence="3" key="1">
    <citation type="submission" date="2018-05" db="EMBL/GenBank/DDBJ databases">
        <authorList>
            <person name="Lanie J.A."/>
            <person name="Ng W.-L."/>
            <person name="Kazmierczak K.M."/>
            <person name="Andrzejewski T.M."/>
            <person name="Davidsen T.M."/>
            <person name="Wayne K.J."/>
            <person name="Tettelin H."/>
            <person name="Glass J.I."/>
            <person name="Rusch D."/>
            <person name="Podicherti R."/>
            <person name="Tsui H.-C.T."/>
            <person name="Winkler M.E."/>
        </authorList>
    </citation>
    <scope>NUCLEOTIDE SEQUENCE</scope>
</reference>
<dbReference type="EMBL" id="UINC01210425">
    <property type="protein sequence ID" value="SVE33874.1"/>
    <property type="molecule type" value="Genomic_DNA"/>
</dbReference>
<protein>
    <submittedName>
        <fullName evidence="3">Uncharacterized protein</fullName>
    </submittedName>
</protein>